<protein>
    <submittedName>
        <fullName evidence="9">Dolichol monophosphate mannose synthase</fullName>
    </submittedName>
</protein>
<keyword evidence="5 7" id="KW-1133">Transmembrane helix</keyword>
<gene>
    <name evidence="9" type="ORF">A3A77_00570</name>
</gene>
<feature type="transmembrane region" description="Helical" evidence="7">
    <location>
        <begin position="229"/>
        <end position="251"/>
    </location>
</feature>
<evidence type="ECO:0000256" key="4">
    <source>
        <dbReference type="ARBA" id="ARBA00022692"/>
    </source>
</evidence>
<dbReference type="SUPFAM" id="SSF53448">
    <property type="entry name" value="Nucleotide-diphospho-sugar transferases"/>
    <property type="match status" value="1"/>
</dbReference>
<dbReference type="CDD" id="cd04187">
    <property type="entry name" value="DPM1_like_bac"/>
    <property type="match status" value="1"/>
</dbReference>
<keyword evidence="2" id="KW-0328">Glycosyltransferase</keyword>
<dbReference type="PANTHER" id="PTHR48090">
    <property type="entry name" value="UNDECAPRENYL-PHOSPHATE 4-DEOXY-4-FORMAMIDO-L-ARABINOSE TRANSFERASE-RELATED"/>
    <property type="match status" value="1"/>
</dbReference>
<evidence type="ECO:0000259" key="8">
    <source>
        <dbReference type="Pfam" id="PF00535"/>
    </source>
</evidence>
<dbReference type="GO" id="GO:0005886">
    <property type="term" value="C:plasma membrane"/>
    <property type="evidence" value="ECO:0007669"/>
    <property type="project" value="TreeGrafter"/>
</dbReference>
<dbReference type="InterPro" id="IPR029044">
    <property type="entry name" value="Nucleotide-diphossugar_trans"/>
</dbReference>
<dbReference type="GO" id="GO:0016757">
    <property type="term" value="F:glycosyltransferase activity"/>
    <property type="evidence" value="ECO:0007669"/>
    <property type="project" value="UniProtKB-KW"/>
</dbReference>
<evidence type="ECO:0000313" key="9">
    <source>
        <dbReference type="EMBL" id="OGY12457.1"/>
    </source>
</evidence>
<sequence>MKLISIVTPCYNEEGNIKEVYCQVKEVFSKLKAYKYEHIFIDNVSKDKTLSILKNIANKDRNVKIIVNAKNFGVLRSGNHALLQAQGDAVITMVADLQDPPWMIENFIKKWEDGYKIVVGIKKKSEENVLMFQARKLYYSFVSRIAETEHIKNFTGFGLYDKSFINILRGLNDPYPYFRGLVSELGYERFEIKYEQPVRKRGKTNNNIYVLFDTAMLGLTNHSKVPLRLATMTGFFVASLCLLTALGYFIYKLAFWNSFSVGMAPLVIGLFFFASIQLFFLGIIGEYIGSIHTRILNRPLVIEKERINF</sequence>
<evidence type="ECO:0000256" key="7">
    <source>
        <dbReference type="SAM" id="Phobius"/>
    </source>
</evidence>
<dbReference type="InterPro" id="IPR001173">
    <property type="entry name" value="Glyco_trans_2-like"/>
</dbReference>
<dbReference type="AlphaFoldDB" id="A0A1G1VB09"/>
<dbReference type="InterPro" id="IPR050256">
    <property type="entry name" value="Glycosyltransferase_2"/>
</dbReference>
<keyword evidence="3" id="KW-0808">Transferase</keyword>
<dbReference type="Proteomes" id="UP000178659">
    <property type="component" value="Unassembled WGS sequence"/>
</dbReference>
<reference evidence="9 10" key="1">
    <citation type="journal article" date="2016" name="Nat. Commun.">
        <title>Thousands of microbial genomes shed light on interconnected biogeochemical processes in an aquifer system.</title>
        <authorList>
            <person name="Anantharaman K."/>
            <person name="Brown C.T."/>
            <person name="Hug L.A."/>
            <person name="Sharon I."/>
            <person name="Castelle C.J."/>
            <person name="Probst A.J."/>
            <person name="Thomas B.C."/>
            <person name="Singh A."/>
            <person name="Wilkins M.J."/>
            <person name="Karaoz U."/>
            <person name="Brodie E.L."/>
            <person name="Williams K.H."/>
            <person name="Hubbard S.S."/>
            <person name="Banfield J.F."/>
        </authorList>
    </citation>
    <scope>NUCLEOTIDE SEQUENCE [LARGE SCALE GENOMIC DNA]</scope>
</reference>
<evidence type="ECO:0000256" key="1">
    <source>
        <dbReference type="ARBA" id="ARBA00004141"/>
    </source>
</evidence>
<keyword evidence="4 7" id="KW-0812">Transmembrane</keyword>
<evidence type="ECO:0000256" key="6">
    <source>
        <dbReference type="ARBA" id="ARBA00023136"/>
    </source>
</evidence>
<accession>A0A1G1VB09</accession>
<comment type="caution">
    <text evidence="9">The sequence shown here is derived from an EMBL/GenBank/DDBJ whole genome shotgun (WGS) entry which is preliminary data.</text>
</comment>
<comment type="subcellular location">
    <subcellularLocation>
        <location evidence="1">Membrane</location>
        <topology evidence="1">Multi-pass membrane protein</topology>
    </subcellularLocation>
</comment>
<name>A0A1G1VB09_9BACT</name>
<proteinExistence type="predicted"/>
<feature type="domain" description="Glycosyltransferase 2-like" evidence="8">
    <location>
        <begin position="5"/>
        <end position="137"/>
    </location>
</feature>
<evidence type="ECO:0000313" key="10">
    <source>
        <dbReference type="Proteomes" id="UP000178659"/>
    </source>
</evidence>
<evidence type="ECO:0000256" key="2">
    <source>
        <dbReference type="ARBA" id="ARBA00022676"/>
    </source>
</evidence>
<evidence type="ECO:0000256" key="5">
    <source>
        <dbReference type="ARBA" id="ARBA00022989"/>
    </source>
</evidence>
<dbReference type="EMBL" id="MHCC01000027">
    <property type="protein sequence ID" value="OGY12457.1"/>
    <property type="molecule type" value="Genomic_DNA"/>
</dbReference>
<keyword evidence="6 7" id="KW-0472">Membrane</keyword>
<organism evidence="9 10">
    <name type="scientific">Candidatus Blackburnbacteria bacterium RIFCSPLOWO2_01_FULL_40_20</name>
    <dbReference type="NCBI Taxonomy" id="1797519"/>
    <lineage>
        <taxon>Bacteria</taxon>
        <taxon>Candidatus Blackburniibacteriota</taxon>
    </lineage>
</organism>
<dbReference type="Pfam" id="PF00535">
    <property type="entry name" value="Glycos_transf_2"/>
    <property type="match status" value="1"/>
</dbReference>
<dbReference type="PANTHER" id="PTHR48090:SF1">
    <property type="entry name" value="PROPHAGE BACTOPRENOL GLUCOSYL TRANSFERASE HOMOLOG"/>
    <property type="match status" value="1"/>
</dbReference>
<evidence type="ECO:0000256" key="3">
    <source>
        <dbReference type="ARBA" id="ARBA00022679"/>
    </source>
</evidence>
<feature type="transmembrane region" description="Helical" evidence="7">
    <location>
        <begin position="263"/>
        <end position="288"/>
    </location>
</feature>
<dbReference type="Gene3D" id="3.90.550.10">
    <property type="entry name" value="Spore Coat Polysaccharide Biosynthesis Protein SpsA, Chain A"/>
    <property type="match status" value="1"/>
</dbReference>